<dbReference type="PANTHER" id="PTHR47160:SF10">
    <property type="entry name" value="MULE TRANSPOSASE DOMAIN-CONTAINING PROTEIN"/>
    <property type="match status" value="1"/>
</dbReference>
<dbReference type="EMBL" id="UYJE01004637">
    <property type="protein sequence ID" value="VDI29919.1"/>
    <property type="molecule type" value="Genomic_DNA"/>
</dbReference>
<keyword evidence="1" id="KW-0479">Metal-binding</keyword>
<organism evidence="6 7">
    <name type="scientific">Mytilus galloprovincialis</name>
    <name type="common">Mediterranean mussel</name>
    <dbReference type="NCBI Taxonomy" id="29158"/>
    <lineage>
        <taxon>Eukaryota</taxon>
        <taxon>Metazoa</taxon>
        <taxon>Spiralia</taxon>
        <taxon>Lophotrochozoa</taxon>
        <taxon>Mollusca</taxon>
        <taxon>Bivalvia</taxon>
        <taxon>Autobranchia</taxon>
        <taxon>Pteriomorphia</taxon>
        <taxon>Mytilida</taxon>
        <taxon>Mytiloidea</taxon>
        <taxon>Mytilidae</taxon>
        <taxon>Mytilinae</taxon>
        <taxon>Mytilus</taxon>
    </lineage>
</organism>
<dbReference type="Pfam" id="PF04500">
    <property type="entry name" value="FLYWCH"/>
    <property type="match status" value="1"/>
</dbReference>
<dbReference type="PANTHER" id="PTHR47160">
    <property type="entry name" value="PUTATIVE-RELATED"/>
    <property type="match status" value="1"/>
</dbReference>
<evidence type="ECO:0000313" key="6">
    <source>
        <dbReference type="EMBL" id="VDI29919.1"/>
    </source>
</evidence>
<proteinExistence type="predicted"/>
<dbReference type="InterPro" id="IPR018289">
    <property type="entry name" value="MULE_transposase_dom"/>
</dbReference>
<comment type="caution">
    <text evidence="6">The sequence shown here is derived from an EMBL/GenBank/DDBJ whole genome shotgun (WGS) entry which is preliminary data.</text>
</comment>
<protein>
    <recommendedName>
        <fullName evidence="8">MULE transposase domain-containing protein</fullName>
    </recommendedName>
</protein>
<evidence type="ECO:0000256" key="1">
    <source>
        <dbReference type="ARBA" id="ARBA00022723"/>
    </source>
</evidence>
<name>A0A8B6E8T8_MYTGA</name>
<dbReference type="Gene3D" id="2.20.25.240">
    <property type="match status" value="1"/>
</dbReference>
<keyword evidence="7" id="KW-1185">Reference proteome</keyword>
<evidence type="ECO:0000259" key="4">
    <source>
        <dbReference type="Pfam" id="PF04500"/>
    </source>
</evidence>
<reference evidence="6" key="1">
    <citation type="submission" date="2018-11" db="EMBL/GenBank/DDBJ databases">
        <authorList>
            <person name="Alioto T."/>
            <person name="Alioto T."/>
        </authorList>
    </citation>
    <scope>NUCLEOTIDE SEQUENCE</scope>
</reference>
<dbReference type="OrthoDB" id="9974479at2759"/>
<keyword evidence="2" id="KW-0863">Zinc-finger</keyword>
<dbReference type="InterPro" id="IPR007588">
    <property type="entry name" value="Znf_FLYWCH"/>
</dbReference>
<gene>
    <name evidence="6" type="ORF">MGAL_10B030083</name>
</gene>
<dbReference type="Pfam" id="PF10551">
    <property type="entry name" value="MULE"/>
    <property type="match status" value="1"/>
</dbReference>
<sequence length="467" mass="54299">MANAQLDIKFTTNRLGNQNLVHNNYKFQIKSRRGDRCYWKCSTRNCPATVNTHNNIPTKVDANHNHPSDRMQLRVDDILQRMKARCKDELTAIPTIYEEELVKLRDREWNDDTHQLVEHIPTFYSCKDQLYNERHKLIPALPTTVEDITVDGEWAQTTTGQPFLLADDNTNGRMLVFSTQENLYHLAAADTIYCDGTFYVCPTLFYQLYTFHAKVDGTMFPLVYCFLPGKDQQMYTRLLTILKDICSNFNILLQPAKMFLDYEIAIRNAATSVFPDINIKGCFFHYTQCIWRNAQKHGLQTEYNEKGDIHQLVRRAAVLPLLPPNTIEDVWFNALEDIDDSDTTTPTLNFTDYVTSYWVENNQSLWNHYATEGPRTTNHLEGWHSKLKKLVKAAHPNIFSMISLLRQEEAFHALTLIQYRAGGKRIPRKRKYREIDNSLQTLKVRLQNDELTPVQYGDAASHLLHID</sequence>
<dbReference type="AlphaFoldDB" id="A0A8B6E8T8"/>
<dbReference type="Proteomes" id="UP000596742">
    <property type="component" value="Unassembled WGS sequence"/>
</dbReference>
<evidence type="ECO:0000256" key="2">
    <source>
        <dbReference type="ARBA" id="ARBA00022771"/>
    </source>
</evidence>
<accession>A0A8B6E8T8</accession>
<dbReference type="GO" id="GO:0008270">
    <property type="term" value="F:zinc ion binding"/>
    <property type="evidence" value="ECO:0007669"/>
    <property type="project" value="UniProtKB-KW"/>
</dbReference>
<evidence type="ECO:0000259" key="5">
    <source>
        <dbReference type="Pfam" id="PF10551"/>
    </source>
</evidence>
<evidence type="ECO:0000313" key="7">
    <source>
        <dbReference type="Proteomes" id="UP000596742"/>
    </source>
</evidence>
<feature type="domain" description="FLYWCH-type" evidence="4">
    <location>
        <begin position="10"/>
        <end position="66"/>
    </location>
</feature>
<feature type="domain" description="MULE transposase" evidence="5">
    <location>
        <begin position="192"/>
        <end position="287"/>
    </location>
</feature>
<keyword evidence="3" id="KW-0862">Zinc</keyword>
<evidence type="ECO:0000256" key="3">
    <source>
        <dbReference type="ARBA" id="ARBA00022833"/>
    </source>
</evidence>
<evidence type="ECO:0008006" key="8">
    <source>
        <dbReference type="Google" id="ProtNLM"/>
    </source>
</evidence>